<dbReference type="InterPro" id="IPR003416">
    <property type="entry name" value="MgtC/SapB/SrpB/YhiD_fam"/>
</dbReference>
<organism evidence="9 10">
    <name type="scientific">Candidatus Paralactobacillus gallistercoris</name>
    <dbReference type="NCBI Taxonomy" id="2838724"/>
    <lineage>
        <taxon>Bacteria</taxon>
        <taxon>Bacillati</taxon>
        <taxon>Bacillota</taxon>
        <taxon>Bacilli</taxon>
        <taxon>Lactobacillales</taxon>
        <taxon>Lactobacillaceae</taxon>
        <taxon>Lactobacillus</taxon>
    </lineage>
</organism>
<evidence type="ECO:0000256" key="1">
    <source>
        <dbReference type="ARBA" id="ARBA00004651"/>
    </source>
</evidence>
<keyword evidence="5 7" id="KW-1133">Transmembrane helix</keyword>
<dbReference type="PANTHER" id="PTHR33778">
    <property type="entry name" value="PROTEIN MGTC"/>
    <property type="match status" value="1"/>
</dbReference>
<dbReference type="AlphaFoldDB" id="A0A948X0Z2"/>
<evidence type="ECO:0000256" key="2">
    <source>
        <dbReference type="ARBA" id="ARBA00009298"/>
    </source>
</evidence>
<evidence type="ECO:0000259" key="8">
    <source>
        <dbReference type="Pfam" id="PF02308"/>
    </source>
</evidence>
<name>A0A948X0Z2_9LACO</name>
<evidence type="ECO:0000256" key="3">
    <source>
        <dbReference type="ARBA" id="ARBA00022475"/>
    </source>
</evidence>
<feature type="domain" description="MgtC/SapB/SrpB/YhiD N-terminal" evidence="8">
    <location>
        <begin position="14"/>
        <end position="143"/>
    </location>
</feature>
<dbReference type="Proteomes" id="UP000777303">
    <property type="component" value="Unassembled WGS sequence"/>
</dbReference>
<reference evidence="9" key="2">
    <citation type="submission" date="2021-04" db="EMBL/GenBank/DDBJ databases">
        <authorList>
            <person name="Gilroy R."/>
        </authorList>
    </citation>
    <scope>NUCLEOTIDE SEQUENCE</scope>
    <source>
        <strain evidence="9">F6-6636</strain>
    </source>
</reference>
<keyword evidence="4 7" id="KW-0812">Transmembrane</keyword>
<dbReference type="PRINTS" id="PR01837">
    <property type="entry name" value="MGTCSAPBPROT"/>
</dbReference>
<comment type="caution">
    <text evidence="9">The sequence shown here is derived from an EMBL/GenBank/DDBJ whole genome shotgun (WGS) entry which is preliminary data.</text>
</comment>
<dbReference type="Pfam" id="PF02308">
    <property type="entry name" value="MgtC"/>
    <property type="match status" value="1"/>
</dbReference>
<feature type="transmembrane region" description="Helical" evidence="7">
    <location>
        <begin position="6"/>
        <end position="26"/>
    </location>
</feature>
<gene>
    <name evidence="9" type="ORF">H9901_01795</name>
</gene>
<feature type="transmembrane region" description="Helical" evidence="7">
    <location>
        <begin position="73"/>
        <end position="92"/>
    </location>
</feature>
<evidence type="ECO:0000256" key="6">
    <source>
        <dbReference type="ARBA" id="ARBA00023136"/>
    </source>
</evidence>
<dbReference type="EMBL" id="JAHLFS010000024">
    <property type="protein sequence ID" value="MBU3851418.1"/>
    <property type="molecule type" value="Genomic_DNA"/>
</dbReference>
<keyword evidence="3" id="KW-1003">Cell membrane</keyword>
<dbReference type="InterPro" id="IPR049177">
    <property type="entry name" value="MgtC_SapB_SrpB_YhiD_N"/>
</dbReference>
<evidence type="ECO:0000313" key="10">
    <source>
        <dbReference type="Proteomes" id="UP000777303"/>
    </source>
</evidence>
<keyword evidence="6 7" id="KW-0472">Membrane</keyword>
<feature type="transmembrane region" description="Helical" evidence="7">
    <location>
        <begin position="104"/>
        <end position="135"/>
    </location>
</feature>
<feature type="transmembrane region" description="Helical" evidence="7">
    <location>
        <begin position="38"/>
        <end position="58"/>
    </location>
</feature>
<protein>
    <submittedName>
        <fullName evidence="9">MgtC/SapB family protein</fullName>
    </submittedName>
</protein>
<evidence type="ECO:0000256" key="4">
    <source>
        <dbReference type="ARBA" id="ARBA00022692"/>
    </source>
</evidence>
<reference evidence="9" key="1">
    <citation type="journal article" date="2021" name="PeerJ">
        <title>Extensive microbial diversity within the chicken gut microbiome revealed by metagenomics and culture.</title>
        <authorList>
            <person name="Gilroy R."/>
            <person name="Ravi A."/>
            <person name="Getino M."/>
            <person name="Pursley I."/>
            <person name="Horton D.L."/>
            <person name="Alikhan N.F."/>
            <person name="Baker D."/>
            <person name="Gharbi K."/>
            <person name="Hall N."/>
            <person name="Watson M."/>
            <person name="Adriaenssens E.M."/>
            <person name="Foster-Nyarko E."/>
            <person name="Jarju S."/>
            <person name="Secka A."/>
            <person name="Antonio M."/>
            <person name="Oren A."/>
            <person name="Chaudhuri R.R."/>
            <person name="La Ragione R."/>
            <person name="Hildebrand F."/>
            <person name="Pallen M.J."/>
        </authorList>
    </citation>
    <scope>NUCLEOTIDE SEQUENCE</scope>
    <source>
        <strain evidence="9">F6-6636</strain>
    </source>
</reference>
<comment type="similarity">
    <text evidence="2">Belongs to the MgtC/SapB family.</text>
</comment>
<evidence type="ECO:0000256" key="5">
    <source>
        <dbReference type="ARBA" id="ARBA00022989"/>
    </source>
</evidence>
<sequence>MQLHLYLQWIFSVFLAILCGGLIGYERQNKLKSAGVKTHMLVTLGSALIMIVSKYAFMDVLHFNNISLDPSRIAAQVVSGIGFIGAGTIVLTKHNIIDGLTTATGLWVSAAVGLAIGGGLYVLGIISTIGILLIYTVVSHLDRHKITNQTGMNLFLDFVGNVPSIQELQDNLKEHNYPDADISILSCHDKVFYLRLHVTVNSDHDFKHLFTYLANNPQIHRIDLE</sequence>
<dbReference type="GO" id="GO:0005886">
    <property type="term" value="C:plasma membrane"/>
    <property type="evidence" value="ECO:0007669"/>
    <property type="project" value="UniProtKB-SubCell"/>
</dbReference>
<comment type="subcellular location">
    <subcellularLocation>
        <location evidence="1">Cell membrane</location>
        <topology evidence="1">Multi-pass membrane protein</topology>
    </subcellularLocation>
</comment>
<evidence type="ECO:0000256" key="7">
    <source>
        <dbReference type="SAM" id="Phobius"/>
    </source>
</evidence>
<evidence type="ECO:0000313" key="9">
    <source>
        <dbReference type="EMBL" id="MBU3851418.1"/>
    </source>
</evidence>
<dbReference type="PANTHER" id="PTHR33778:SF1">
    <property type="entry name" value="MAGNESIUM TRANSPORTER YHID-RELATED"/>
    <property type="match status" value="1"/>
</dbReference>
<proteinExistence type="inferred from homology"/>
<accession>A0A948X0Z2</accession>